<dbReference type="InterPro" id="IPR012292">
    <property type="entry name" value="Globin/Proto"/>
</dbReference>
<sequence>MGNESSSVSSTKDGLTDEIFGLKKRRYAPKNNKKRVLLEQNQRTSSVDSDTGSSFIGCGTAAKAVLRKTSAQKSHKTSVAEAVTSSSPPDPQNPASQLLRVPDFDTPYIDPNSRKISCQEMTTLLDPDANGAGGRRRSRSLCTQQMQKDCAAIQNSQTSSGSSTSRRSSNGTLPTLARIRIQHCFKRAKPTIGSLILKRACALRPEIKPFLGSLPQDRVEELGSNLYNFVTECVNNVDSADTITEISKDFGRIHVQLCNYGFRPDFFSIIADATIAECVRLDGGAHKRCETLLAWSQLMQSMFSSVRDGYYAEIRQQRRSSLPQHRLLSKQGSHNVSIDIES</sequence>
<feature type="region of interest" description="Disordered" evidence="1">
    <location>
        <begin position="68"/>
        <end position="106"/>
    </location>
</feature>
<dbReference type="Proteomes" id="UP000659654">
    <property type="component" value="Unassembled WGS sequence"/>
</dbReference>
<feature type="compositionally biased region" description="Low complexity" evidence="1">
    <location>
        <begin position="154"/>
        <end position="171"/>
    </location>
</feature>
<dbReference type="InterPro" id="IPR044399">
    <property type="entry name" value="Mb-like_M"/>
</dbReference>
<dbReference type="WBParaSite" id="BXY_1635800.1">
    <property type="protein sequence ID" value="BXY_1635800.1"/>
    <property type="gene ID" value="BXY_1635800"/>
</dbReference>
<dbReference type="SMR" id="A0A1I7STI8"/>
<feature type="compositionally biased region" description="Basic residues" evidence="1">
    <location>
        <begin position="22"/>
        <end position="35"/>
    </location>
</feature>
<dbReference type="Gene3D" id="1.10.490.10">
    <property type="entry name" value="Globins"/>
    <property type="match status" value="1"/>
</dbReference>
<reference evidence="6" key="1">
    <citation type="submission" date="2016-11" db="UniProtKB">
        <authorList>
            <consortium name="WormBaseParasite"/>
        </authorList>
    </citation>
    <scope>IDENTIFICATION</scope>
</reference>
<dbReference type="PROSITE" id="PS01033">
    <property type="entry name" value="GLOBIN"/>
    <property type="match status" value="1"/>
</dbReference>
<dbReference type="EMBL" id="CAJFDI010000003">
    <property type="protein sequence ID" value="CAD5221402.1"/>
    <property type="molecule type" value="Genomic_DNA"/>
</dbReference>
<evidence type="ECO:0000313" key="3">
    <source>
        <dbReference type="EMBL" id="CAD5221402.1"/>
    </source>
</evidence>
<feature type="compositionally biased region" description="Polar residues" evidence="1">
    <location>
        <begin position="39"/>
        <end position="54"/>
    </location>
</feature>
<proteinExistence type="predicted"/>
<dbReference type="OrthoDB" id="5843513at2759"/>
<dbReference type="SUPFAM" id="SSF46458">
    <property type="entry name" value="Globin-like"/>
    <property type="match status" value="1"/>
</dbReference>
<feature type="region of interest" description="Disordered" evidence="1">
    <location>
        <begin position="152"/>
        <end position="172"/>
    </location>
</feature>
<dbReference type="Proteomes" id="UP000095284">
    <property type="component" value="Unplaced"/>
</dbReference>
<reference evidence="3" key="2">
    <citation type="submission" date="2020-09" db="EMBL/GenBank/DDBJ databases">
        <authorList>
            <person name="Kikuchi T."/>
        </authorList>
    </citation>
    <scope>NUCLEOTIDE SEQUENCE</scope>
    <source>
        <strain evidence="3">Ka4C1</strain>
    </source>
</reference>
<feature type="domain" description="Globin" evidence="2">
    <location>
        <begin position="172"/>
        <end position="311"/>
    </location>
</feature>
<evidence type="ECO:0000313" key="6">
    <source>
        <dbReference type="WBParaSite" id="BXY_1635800.1"/>
    </source>
</evidence>
<dbReference type="AlphaFoldDB" id="A0A1I7STI8"/>
<dbReference type="EMBL" id="CAJFCV020000003">
    <property type="protein sequence ID" value="CAG9108364.1"/>
    <property type="molecule type" value="Genomic_DNA"/>
</dbReference>
<dbReference type="CDD" id="cd01040">
    <property type="entry name" value="Mb-like"/>
    <property type="match status" value="1"/>
</dbReference>
<dbReference type="Proteomes" id="UP000582659">
    <property type="component" value="Unassembled WGS sequence"/>
</dbReference>
<organism evidence="4 6">
    <name type="scientific">Bursaphelenchus xylophilus</name>
    <name type="common">Pinewood nematode worm</name>
    <name type="synonym">Aphelenchoides xylophilus</name>
    <dbReference type="NCBI Taxonomy" id="6326"/>
    <lineage>
        <taxon>Eukaryota</taxon>
        <taxon>Metazoa</taxon>
        <taxon>Ecdysozoa</taxon>
        <taxon>Nematoda</taxon>
        <taxon>Chromadorea</taxon>
        <taxon>Rhabditida</taxon>
        <taxon>Tylenchina</taxon>
        <taxon>Tylenchomorpha</taxon>
        <taxon>Aphelenchoidea</taxon>
        <taxon>Aphelenchoididae</taxon>
        <taxon>Bursaphelenchus</taxon>
    </lineage>
</organism>
<dbReference type="eggNOG" id="KOG3378">
    <property type="taxonomic scope" value="Eukaryota"/>
</dbReference>
<dbReference type="InterPro" id="IPR009050">
    <property type="entry name" value="Globin-like_sf"/>
</dbReference>
<evidence type="ECO:0000259" key="2">
    <source>
        <dbReference type="PROSITE" id="PS01033"/>
    </source>
</evidence>
<dbReference type="GO" id="GO:0019825">
    <property type="term" value="F:oxygen binding"/>
    <property type="evidence" value="ECO:0007669"/>
    <property type="project" value="InterPro"/>
</dbReference>
<gene>
    <name evidence="3" type="ORF">BXYJ_LOCUS6660</name>
</gene>
<keyword evidence="5" id="KW-1185">Reference proteome</keyword>
<evidence type="ECO:0000313" key="4">
    <source>
        <dbReference type="Proteomes" id="UP000095284"/>
    </source>
</evidence>
<protein>
    <submittedName>
        <fullName evidence="3">(pine wood nematode) hypothetical protein</fullName>
    </submittedName>
</protein>
<evidence type="ECO:0000313" key="5">
    <source>
        <dbReference type="Proteomes" id="UP000659654"/>
    </source>
</evidence>
<feature type="region of interest" description="Disordered" evidence="1">
    <location>
        <begin position="1"/>
        <end position="54"/>
    </location>
</feature>
<dbReference type="InterPro" id="IPR000971">
    <property type="entry name" value="Globin"/>
</dbReference>
<accession>A0A1I7STI8</accession>
<name>A0A1I7STI8_BURXY</name>
<feature type="compositionally biased region" description="Polar residues" evidence="1">
    <location>
        <begin position="1"/>
        <end position="13"/>
    </location>
</feature>
<dbReference type="GO" id="GO:0020037">
    <property type="term" value="F:heme binding"/>
    <property type="evidence" value="ECO:0007669"/>
    <property type="project" value="InterPro"/>
</dbReference>
<evidence type="ECO:0000256" key="1">
    <source>
        <dbReference type="SAM" id="MobiDB-lite"/>
    </source>
</evidence>